<keyword evidence="6" id="KW-1185">Reference proteome</keyword>
<dbReference type="Proteomes" id="UP001161389">
    <property type="component" value="Unassembled WGS sequence"/>
</dbReference>
<proteinExistence type="inferred from homology"/>
<dbReference type="PANTHER" id="PTHR35936">
    <property type="entry name" value="MEMBRANE-BOUND LYTIC MUREIN TRANSGLYCOSYLASE F"/>
    <property type="match status" value="1"/>
</dbReference>
<feature type="chain" id="PRO_5041269256" evidence="3">
    <location>
        <begin position="24"/>
        <end position="249"/>
    </location>
</feature>
<gene>
    <name evidence="5" type="ORF">GCM10007876_08580</name>
</gene>
<evidence type="ECO:0000313" key="6">
    <source>
        <dbReference type="Proteomes" id="UP001161389"/>
    </source>
</evidence>
<dbReference type="InterPro" id="IPR001638">
    <property type="entry name" value="Solute-binding_3/MltF_N"/>
</dbReference>
<feature type="signal peptide" evidence="3">
    <location>
        <begin position="1"/>
        <end position="23"/>
    </location>
</feature>
<reference evidence="5" key="1">
    <citation type="journal article" date="2014" name="Int. J. Syst. Evol. Microbiol.">
        <title>Complete genome sequence of Corynebacterium casei LMG S-19264T (=DSM 44701T), isolated from a smear-ripened cheese.</title>
        <authorList>
            <consortium name="US DOE Joint Genome Institute (JGI-PGF)"/>
            <person name="Walter F."/>
            <person name="Albersmeier A."/>
            <person name="Kalinowski J."/>
            <person name="Ruckert C."/>
        </authorList>
    </citation>
    <scope>NUCLEOTIDE SEQUENCE</scope>
    <source>
        <strain evidence="5">NBRC 110071</strain>
    </source>
</reference>
<evidence type="ECO:0000256" key="2">
    <source>
        <dbReference type="ARBA" id="ARBA00022729"/>
    </source>
</evidence>
<accession>A0AA37S8P3</accession>
<dbReference type="EMBL" id="BSNM01000003">
    <property type="protein sequence ID" value="GLQ30380.1"/>
    <property type="molecule type" value="Genomic_DNA"/>
</dbReference>
<evidence type="ECO:0000256" key="1">
    <source>
        <dbReference type="ARBA" id="ARBA00010333"/>
    </source>
</evidence>
<organism evidence="5 6">
    <name type="scientific">Litoribrevibacter albus</name>
    <dbReference type="NCBI Taxonomy" id="1473156"/>
    <lineage>
        <taxon>Bacteria</taxon>
        <taxon>Pseudomonadati</taxon>
        <taxon>Pseudomonadota</taxon>
        <taxon>Gammaproteobacteria</taxon>
        <taxon>Oceanospirillales</taxon>
        <taxon>Oceanospirillaceae</taxon>
        <taxon>Litoribrevibacter</taxon>
    </lineage>
</organism>
<dbReference type="Pfam" id="PF00497">
    <property type="entry name" value="SBP_bac_3"/>
    <property type="match status" value="1"/>
</dbReference>
<dbReference type="Gene3D" id="3.40.190.10">
    <property type="entry name" value="Periplasmic binding protein-like II"/>
    <property type="match status" value="2"/>
</dbReference>
<evidence type="ECO:0000259" key="4">
    <source>
        <dbReference type="SMART" id="SM00062"/>
    </source>
</evidence>
<evidence type="ECO:0000313" key="5">
    <source>
        <dbReference type="EMBL" id="GLQ30380.1"/>
    </source>
</evidence>
<feature type="domain" description="Solute-binding protein family 3/N-terminal" evidence="4">
    <location>
        <begin position="27"/>
        <end position="249"/>
    </location>
</feature>
<sequence length="249" mass="28324">MIRKSRAWCLACLMLVFAAPAISVEKNVVLGSSEYPPFFSEHLPSGGVTTEIVVEAFKKVGYTTTVTFMPFARTLKEGQLGSIDGIIALWHTQQREQLFVFSDPLPPNLIGLYKKKNKHIRFKTLSDLTPYTIGTVRGYSNPPGFKEANLQIEAAGVDDQNLLKLDAERFDLALIDKWVAQYLIRSKFPHLERTLEWLEPPLETKYQYLVFSKRSKGHEQRLVDFNAGLRELKASGEYQSILIKHGFED</sequence>
<reference evidence="5" key="2">
    <citation type="submission" date="2023-01" db="EMBL/GenBank/DDBJ databases">
        <title>Draft genome sequence of Litoribrevibacter albus strain NBRC 110071.</title>
        <authorList>
            <person name="Sun Q."/>
            <person name="Mori K."/>
        </authorList>
    </citation>
    <scope>NUCLEOTIDE SEQUENCE</scope>
    <source>
        <strain evidence="5">NBRC 110071</strain>
    </source>
</reference>
<evidence type="ECO:0000256" key="3">
    <source>
        <dbReference type="SAM" id="SignalP"/>
    </source>
</evidence>
<name>A0AA37S8P3_9GAMM</name>
<keyword evidence="2 3" id="KW-0732">Signal</keyword>
<dbReference type="SUPFAM" id="SSF53850">
    <property type="entry name" value="Periplasmic binding protein-like II"/>
    <property type="match status" value="1"/>
</dbReference>
<comment type="similarity">
    <text evidence="1">Belongs to the bacterial solute-binding protein 3 family.</text>
</comment>
<comment type="caution">
    <text evidence="5">The sequence shown here is derived from an EMBL/GenBank/DDBJ whole genome shotgun (WGS) entry which is preliminary data.</text>
</comment>
<dbReference type="PANTHER" id="PTHR35936:SF25">
    <property type="entry name" value="ABC TRANSPORTER SUBSTRATE-BINDING PROTEIN"/>
    <property type="match status" value="1"/>
</dbReference>
<dbReference type="SMART" id="SM00062">
    <property type="entry name" value="PBPb"/>
    <property type="match status" value="1"/>
</dbReference>
<protein>
    <submittedName>
        <fullName evidence="5">ABC transporter substrate-binding protein</fullName>
    </submittedName>
</protein>
<dbReference type="AlphaFoldDB" id="A0AA37S8P3"/>